<evidence type="ECO:0000259" key="3">
    <source>
        <dbReference type="Pfam" id="PF16173"/>
    </source>
</evidence>
<dbReference type="InterPro" id="IPR032267">
    <property type="entry name" value="DUF4832"/>
</dbReference>
<evidence type="ECO:0000256" key="1">
    <source>
        <dbReference type="SAM" id="SignalP"/>
    </source>
</evidence>
<reference evidence="4 5" key="1">
    <citation type="journal article" date="2019" name="Int. J. Syst. Evol. Microbiol.">
        <title>The Global Catalogue of Microorganisms (GCM) 10K type strain sequencing project: providing services to taxonomists for standard genome sequencing and annotation.</title>
        <authorList>
            <consortium name="The Broad Institute Genomics Platform"/>
            <consortium name="The Broad Institute Genome Sequencing Center for Infectious Disease"/>
            <person name="Wu L."/>
            <person name="Ma J."/>
        </authorList>
    </citation>
    <scope>NUCLEOTIDE SEQUENCE [LARGE SCALE GENOMIC DNA]</scope>
    <source>
        <strain evidence="4 5">JCM 15478</strain>
    </source>
</reference>
<gene>
    <name evidence="4" type="ORF">GCM10009801_60840</name>
</gene>
<protein>
    <submittedName>
        <fullName evidence="4">DUF4832 domain-containing protein</fullName>
    </submittedName>
</protein>
<evidence type="ECO:0000313" key="5">
    <source>
        <dbReference type="Proteomes" id="UP001500016"/>
    </source>
</evidence>
<comment type="caution">
    <text evidence="4">The sequence shown here is derived from an EMBL/GenBank/DDBJ whole genome shotgun (WGS) entry which is preliminary data.</text>
</comment>
<feature type="signal peptide" evidence="1">
    <location>
        <begin position="1"/>
        <end position="25"/>
    </location>
</feature>
<feature type="domain" description="DUF4832" evidence="2">
    <location>
        <begin position="238"/>
        <end position="485"/>
    </location>
</feature>
<evidence type="ECO:0000259" key="2">
    <source>
        <dbReference type="Pfam" id="PF16116"/>
    </source>
</evidence>
<dbReference type="EMBL" id="BAAAPE010000015">
    <property type="protein sequence ID" value="GAA2093548.1"/>
    <property type="molecule type" value="Genomic_DNA"/>
</dbReference>
<dbReference type="Pfam" id="PF16116">
    <property type="entry name" value="DUF4832"/>
    <property type="match status" value="1"/>
</dbReference>
<proteinExistence type="predicted"/>
<evidence type="ECO:0000313" key="4">
    <source>
        <dbReference type="EMBL" id="GAA2093548.1"/>
    </source>
</evidence>
<keyword evidence="1" id="KW-0732">Signal</keyword>
<dbReference type="Pfam" id="PF16173">
    <property type="entry name" value="DUF4874"/>
    <property type="match status" value="1"/>
</dbReference>
<name>A0ABN2WJP6_9ACTN</name>
<feature type="chain" id="PRO_5046530662" evidence="1">
    <location>
        <begin position="26"/>
        <end position="502"/>
    </location>
</feature>
<sequence length="502" mass="55539">MFLAGTGVAAAVSAGAVLAPPPAAAARTRERLVRVPQRGIRATDPGGEEGLANPHRGFRYEMSYNAEDLTSPWPIEADHPADADRTLDILRRRYGTGAHVTQLYFYLHDYATTALPDTALDHMRHVFEGLRARNCTAVLRFAYDDGVRPARGYGVRDIERHLDRLAPLVARHSDVVSVWQAGFLGNWGEWSHELNDDPAAVTALARALTDALPDGVRTQLRYGELRERVTDDRVRPAIGFHNDYLTLGGGKWDYYVPGNPYWRDYLDVSATLPMDGEMPWDKGQSEDPYAWDTVIEPVACARRLQTLRWDTLSLVHNATVTLPAWKAGVLHEERVRDAGLPVADGYFEGHGGTSVPRTPFAYLRDHLGYRPELREVRHAARPGGDGRLLVEADVVNRGFAPPKHPRPVRFVLLDRRGRVLSAADTGADWRTWAPSGRAEEGGGAAPVTTVRAALRIPRGVRGGRLGLALPDPRSGRPEMAVRCANATVRWERGVNVLAPVRW</sequence>
<dbReference type="Proteomes" id="UP001500016">
    <property type="component" value="Unassembled WGS sequence"/>
</dbReference>
<accession>A0ABN2WJP6</accession>
<dbReference type="InterPro" id="IPR032379">
    <property type="entry name" value="DUF4874"/>
</dbReference>
<organism evidence="4 5">
    <name type="scientific">Streptomyces albiaxialis</name>
    <dbReference type="NCBI Taxonomy" id="329523"/>
    <lineage>
        <taxon>Bacteria</taxon>
        <taxon>Bacillati</taxon>
        <taxon>Actinomycetota</taxon>
        <taxon>Actinomycetes</taxon>
        <taxon>Kitasatosporales</taxon>
        <taxon>Streptomycetaceae</taxon>
        <taxon>Streptomyces</taxon>
    </lineage>
</organism>
<keyword evidence="5" id="KW-1185">Reference proteome</keyword>
<feature type="domain" description="DUF4874" evidence="3">
    <location>
        <begin position="53"/>
        <end position="222"/>
    </location>
</feature>